<proteinExistence type="predicted"/>
<protein>
    <submittedName>
        <fullName evidence="2">Nuclear transport factor 2 family protein</fullName>
    </submittedName>
</protein>
<dbReference type="EMBL" id="JABBHF010000006">
    <property type="protein sequence ID" value="NMH88264.1"/>
    <property type="molecule type" value="Genomic_DNA"/>
</dbReference>
<evidence type="ECO:0000259" key="1">
    <source>
        <dbReference type="Pfam" id="PF12680"/>
    </source>
</evidence>
<dbReference type="Proteomes" id="UP000746690">
    <property type="component" value="Unassembled WGS sequence"/>
</dbReference>
<dbReference type="InterPro" id="IPR037401">
    <property type="entry name" value="SnoaL-like"/>
</dbReference>
<sequence length="118" mass="13349">MNNTNKSLEVVQAFFNAINMADMKKAASYMADNHQYIGPMFSTTNPKDYFEALSKFEMEFAVETQDLIGYESSVTHVSTLKVLSPVQASIPCCEVFDLKNGKIARQRFFFDTALFPKP</sequence>
<reference evidence="2 3" key="1">
    <citation type="submission" date="2020-04" db="EMBL/GenBank/DDBJ databases">
        <title>A Flavivirga sp. nov.</title>
        <authorList>
            <person name="Sun X."/>
        </authorList>
    </citation>
    <scope>NUCLEOTIDE SEQUENCE [LARGE SCALE GENOMIC DNA]</scope>
    <source>
        <strain evidence="2 3">Y03</strain>
    </source>
</reference>
<evidence type="ECO:0000313" key="2">
    <source>
        <dbReference type="EMBL" id="NMH88264.1"/>
    </source>
</evidence>
<feature type="domain" description="SnoaL-like" evidence="1">
    <location>
        <begin position="11"/>
        <end position="105"/>
    </location>
</feature>
<keyword evidence="3" id="KW-1185">Reference proteome</keyword>
<dbReference type="SUPFAM" id="SSF54427">
    <property type="entry name" value="NTF2-like"/>
    <property type="match status" value="1"/>
</dbReference>
<name>A0ABX1S1F6_9FLAO</name>
<comment type="caution">
    <text evidence="2">The sequence shown here is derived from an EMBL/GenBank/DDBJ whole genome shotgun (WGS) entry which is preliminary data.</text>
</comment>
<evidence type="ECO:0000313" key="3">
    <source>
        <dbReference type="Proteomes" id="UP000746690"/>
    </source>
</evidence>
<dbReference type="InterPro" id="IPR032710">
    <property type="entry name" value="NTF2-like_dom_sf"/>
</dbReference>
<dbReference type="Gene3D" id="3.10.450.50">
    <property type="match status" value="1"/>
</dbReference>
<accession>A0ABX1S1F6</accession>
<organism evidence="2 3">
    <name type="scientific">Flavivirga algicola</name>
    <dbReference type="NCBI Taxonomy" id="2729136"/>
    <lineage>
        <taxon>Bacteria</taxon>
        <taxon>Pseudomonadati</taxon>
        <taxon>Bacteroidota</taxon>
        <taxon>Flavobacteriia</taxon>
        <taxon>Flavobacteriales</taxon>
        <taxon>Flavobacteriaceae</taxon>
        <taxon>Flavivirga</taxon>
    </lineage>
</organism>
<gene>
    <name evidence="2" type="ORF">HHX25_12165</name>
</gene>
<dbReference type="Pfam" id="PF12680">
    <property type="entry name" value="SnoaL_2"/>
    <property type="match status" value="1"/>
</dbReference>
<dbReference type="RefSeq" id="WP_169673707.1">
    <property type="nucleotide sequence ID" value="NZ_JABBHF010000006.1"/>
</dbReference>